<accession>A0A2I0XF71</accession>
<dbReference type="GO" id="GO:0005576">
    <property type="term" value="C:extracellular region"/>
    <property type="evidence" value="ECO:0007669"/>
    <property type="project" value="UniProtKB-SubCell"/>
</dbReference>
<evidence type="ECO:0000313" key="3">
    <source>
        <dbReference type="Proteomes" id="UP000233837"/>
    </source>
</evidence>
<feature type="compositionally biased region" description="Low complexity" evidence="1">
    <location>
        <begin position="376"/>
        <end position="385"/>
    </location>
</feature>
<dbReference type="InterPro" id="IPR017853">
    <property type="entry name" value="GH"/>
</dbReference>
<dbReference type="STRING" id="906689.A0A2I0XF71"/>
<feature type="region of interest" description="Disordered" evidence="1">
    <location>
        <begin position="365"/>
        <end position="385"/>
    </location>
</feature>
<keyword evidence="3" id="KW-1185">Reference proteome</keyword>
<reference evidence="2 3" key="1">
    <citation type="journal article" date="2016" name="Sci. Rep.">
        <title>The Dendrobium catenatum Lindl. genome sequence provides insights into polysaccharide synthase, floral development and adaptive evolution.</title>
        <authorList>
            <person name="Zhang G.Q."/>
            <person name="Xu Q."/>
            <person name="Bian C."/>
            <person name="Tsai W.C."/>
            <person name="Yeh C.M."/>
            <person name="Liu K.W."/>
            <person name="Yoshida K."/>
            <person name="Zhang L.S."/>
            <person name="Chang S.B."/>
            <person name="Chen F."/>
            <person name="Shi Y."/>
            <person name="Su Y.Y."/>
            <person name="Zhang Y.Q."/>
            <person name="Chen L.J."/>
            <person name="Yin Y."/>
            <person name="Lin M."/>
            <person name="Huang H."/>
            <person name="Deng H."/>
            <person name="Wang Z.W."/>
            <person name="Zhu S.L."/>
            <person name="Zhao X."/>
            <person name="Deng C."/>
            <person name="Niu S.C."/>
            <person name="Huang J."/>
            <person name="Wang M."/>
            <person name="Liu G.H."/>
            <person name="Yang H.J."/>
            <person name="Xiao X.J."/>
            <person name="Hsiao Y.Y."/>
            <person name="Wu W.L."/>
            <person name="Chen Y.Y."/>
            <person name="Mitsuda N."/>
            <person name="Ohme-Takagi M."/>
            <person name="Luo Y.B."/>
            <person name="Van de Peer Y."/>
            <person name="Liu Z.J."/>
        </authorList>
    </citation>
    <scope>NUCLEOTIDE SEQUENCE [LARGE SCALE GENOMIC DNA]</scope>
    <source>
        <tissue evidence="2">The whole plant</tissue>
    </source>
</reference>
<dbReference type="PANTHER" id="PTHR31451">
    <property type="match status" value="1"/>
</dbReference>
<evidence type="ECO:0000313" key="2">
    <source>
        <dbReference type="EMBL" id="PKU86566.1"/>
    </source>
</evidence>
<dbReference type="Gene3D" id="3.20.20.80">
    <property type="entry name" value="Glycosidases"/>
    <property type="match status" value="1"/>
</dbReference>
<dbReference type="Proteomes" id="UP000233837">
    <property type="component" value="Unassembled WGS sequence"/>
</dbReference>
<organism evidence="2 3">
    <name type="scientific">Dendrobium catenatum</name>
    <dbReference type="NCBI Taxonomy" id="906689"/>
    <lineage>
        <taxon>Eukaryota</taxon>
        <taxon>Viridiplantae</taxon>
        <taxon>Streptophyta</taxon>
        <taxon>Embryophyta</taxon>
        <taxon>Tracheophyta</taxon>
        <taxon>Spermatophyta</taxon>
        <taxon>Magnoliopsida</taxon>
        <taxon>Liliopsida</taxon>
        <taxon>Asparagales</taxon>
        <taxon>Orchidaceae</taxon>
        <taxon>Epidendroideae</taxon>
        <taxon>Malaxideae</taxon>
        <taxon>Dendrobiinae</taxon>
        <taxon>Dendrobium</taxon>
    </lineage>
</organism>
<dbReference type="InterPro" id="IPR045053">
    <property type="entry name" value="MAN-like"/>
</dbReference>
<dbReference type="AlphaFoldDB" id="A0A2I0XF71"/>
<protein>
    <submittedName>
        <fullName evidence="2">Mannan endo-1,4-beta-mannosidase 1</fullName>
    </submittedName>
</protein>
<gene>
    <name evidence="2" type="primary">MAN1</name>
    <name evidence="2" type="ORF">MA16_Dca023715</name>
</gene>
<proteinExistence type="predicted"/>
<dbReference type="SUPFAM" id="SSF51445">
    <property type="entry name" value="(Trans)glycosidases"/>
    <property type="match status" value="1"/>
</dbReference>
<sequence>MSAYVEIIDNNHLLEIGLEGFYDNSIADRKQFNPGNNGVCTDFISNNLVTGIDFATIHIYPEQWSTRSLAIQIAQDRREGFERKLVRESLGIQISVLAVLAFCGGKGLAVPVLDSSKVFNGGSKVLDGFNLNFKGFKENLLTINEGGLLGKKELPILVPGKGKDVVKVDCQRFSKVSPIPYESCLSSDPVSLNSQDASKVDKVLSLKRSNVIPEEGHKSILTDSTSEEYSQLHEKVVNEEMENEIANVVIIPEVIHNDVTEVDSAVVVYNKFGSLSNLEEEGSMMALDVDAGGGIEEGEILHSPVGDSFCFEDRSEKRQSGILMKMEKGQSLVNSNLVGSHSFEKKAKLIKELKSLCYGNIIPHSRKGESGKSKKAGGPSPIFKQ</sequence>
<name>A0A2I0XF71_9ASPA</name>
<evidence type="ECO:0000256" key="1">
    <source>
        <dbReference type="SAM" id="MobiDB-lite"/>
    </source>
</evidence>
<reference evidence="2 3" key="2">
    <citation type="journal article" date="2017" name="Nature">
        <title>The Apostasia genome and the evolution of orchids.</title>
        <authorList>
            <person name="Zhang G.Q."/>
            <person name="Liu K.W."/>
            <person name="Li Z."/>
            <person name="Lohaus R."/>
            <person name="Hsiao Y.Y."/>
            <person name="Niu S.C."/>
            <person name="Wang J.Y."/>
            <person name="Lin Y.C."/>
            <person name="Xu Q."/>
            <person name="Chen L.J."/>
            <person name="Yoshida K."/>
            <person name="Fujiwara S."/>
            <person name="Wang Z.W."/>
            <person name="Zhang Y.Q."/>
            <person name="Mitsuda N."/>
            <person name="Wang M."/>
            <person name="Liu G.H."/>
            <person name="Pecoraro L."/>
            <person name="Huang H.X."/>
            <person name="Xiao X.J."/>
            <person name="Lin M."/>
            <person name="Wu X.Y."/>
            <person name="Wu W.L."/>
            <person name="Chen Y.Y."/>
            <person name="Chang S.B."/>
            <person name="Sakamoto S."/>
            <person name="Ohme-Takagi M."/>
            <person name="Yagi M."/>
            <person name="Zeng S.J."/>
            <person name="Shen C.Y."/>
            <person name="Yeh C.M."/>
            <person name="Luo Y.B."/>
            <person name="Tsai W.C."/>
            <person name="Van de Peer Y."/>
            <person name="Liu Z.J."/>
        </authorList>
    </citation>
    <scope>NUCLEOTIDE SEQUENCE [LARGE SCALE GENOMIC DNA]</scope>
    <source>
        <tissue evidence="2">The whole plant</tissue>
    </source>
</reference>
<dbReference type="EMBL" id="KZ501940">
    <property type="protein sequence ID" value="PKU86566.1"/>
    <property type="molecule type" value="Genomic_DNA"/>
</dbReference>
<dbReference type="GO" id="GO:0016985">
    <property type="term" value="F:mannan endo-1,4-beta-mannosidase activity"/>
    <property type="evidence" value="ECO:0007669"/>
    <property type="project" value="UniProtKB-EC"/>
</dbReference>
<dbReference type="PANTHER" id="PTHR31451:SF39">
    <property type="entry name" value="MANNAN ENDO-1,4-BETA-MANNOSIDASE 1"/>
    <property type="match status" value="1"/>
</dbReference>